<evidence type="ECO:0000313" key="4">
    <source>
        <dbReference type="EMBL" id="PWK46432.1"/>
    </source>
</evidence>
<feature type="domain" description="Phosphoribosyltransferase" evidence="3">
    <location>
        <begin position="23"/>
        <end position="171"/>
    </location>
</feature>
<dbReference type="Proteomes" id="UP000245790">
    <property type="component" value="Unassembled WGS sequence"/>
</dbReference>
<dbReference type="Gene3D" id="3.40.50.2020">
    <property type="match status" value="1"/>
</dbReference>
<dbReference type="GO" id="GO:0005829">
    <property type="term" value="C:cytosol"/>
    <property type="evidence" value="ECO:0007669"/>
    <property type="project" value="TreeGrafter"/>
</dbReference>
<comment type="caution">
    <text evidence="4">The sequence shown here is derived from an EMBL/GenBank/DDBJ whole genome shotgun (WGS) entry which is preliminary data.</text>
</comment>
<dbReference type="RefSeq" id="WP_109764866.1">
    <property type="nucleotide sequence ID" value="NZ_QGGU01000013.1"/>
</dbReference>
<organism evidence="4 5">
    <name type="scientific">Pleionea mediterranea</name>
    <dbReference type="NCBI Taxonomy" id="523701"/>
    <lineage>
        <taxon>Bacteria</taxon>
        <taxon>Pseudomonadati</taxon>
        <taxon>Pseudomonadota</taxon>
        <taxon>Gammaproteobacteria</taxon>
        <taxon>Oceanospirillales</taxon>
        <taxon>Pleioneaceae</taxon>
        <taxon>Pleionea</taxon>
    </lineage>
</organism>
<gene>
    <name evidence="4" type="ORF">C8D97_113117</name>
</gene>
<keyword evidence="4" id="KW-0808">Transferase</keyword>
<dbReference type="GO" id="GO:0032264">
    <property type="term" value="P:IMP salvage"/>
    <property type="evidence" value="ECO:0007669"/>
    <property type="project" value="TreeGrafter"/>
</dbReference>
<dbReference type="OrthoDB" id="9802824at2"/>
<dbReference type="SUPFAM" id="SSF53271">
    <property type="entry name" value="PRTase-like"/>
    <property type="match status" value="1"/>
</dbReference>
<evidence type="ECO:0000256" key="2">
    <source>
        <dbReference type="ARBA" id="ARBA00049402"/>
    </source>
</evidence>
<dbReference type="GO" id="GO:0006178">
    <property type="term" value="P:guanine salvage"/>
    <property type="evidence" value="ECO:0007669"/>
    <property type="project" value="TreeGrafter"/>
</dbReference>
<keyword evidence="4" id="KW-0328">Glycosyltransferase</keyword>
<dbReference type="NCBIfam" id="NF006605">
    <property type="entry name" value="PRK09162.1"/>
    <property type="match status" value="1"/>
</dbReference>
<dbReference type="InterPro" id="IPR000836">
    <property type="entry name" value="PRTase_dom"/>
</dbReference>
<dbReference type="EMBL" id="QGGU01000013">
    <property type="protein sequence ID" value="PWK46432.1"/>
    <property type="molecule type" value="Genomic_DNA"/>
</dbReference>
<dbReference type="Pfam" id="PF00156">
    <property type="entry name" value="Pribosyltran"/>
    <property type="match status" value="1"/>
</dbReference>
<sequence length="187" mass="21138">MSNPELVDTVNDILKQADCLFTKTEVELAINKMANNINLELHDKNPIVLSIMNGGLIFAGQLLTQLNFPLHIDYCHATRYRGEMSGGELHWKALPQLALLDRTVLVVDDILDEGHTLQAILNAIKAQGAEQVYTAVLLDKQHERKANPDYKPDFVGLTIPDRYVFGYGMDYKEYWRNAPGIYAVKDH</sequence>
<accession>A0A316FED0</accession>
<comment type="catalytic activity">
    <reaction evidence="1">
        <text>GMP + diphosphate = guanine + 5-phospho-alpha-D-ribose 1-diphosphate</text>
        <dbReference type="Rhea" id="RHEA:25424"/>
        <dbReference type="ChEBI" id="CHEBI:16235"/>
        <dbReference type="ChEBI" id="CHEBI:33019"/>
        <dbReference type="ChEBI" id="CHEBI:58017"/>
        <dbReference type="ChEBI" id="CHEBI:58115"/>
        <dbReference type="EC" id="2.4.2.8"/>
    </reaction>
    <physiologicalReaction direction="right-to-left" evidence="1">
        <dbReference type="Rhea" id="RHEA:25426"/>
    </physiologicalReaction>
</comment>
<dbReference type="CDD" id="cd06223">
    <property type="entry name" value="PRTases_typeI"/>
    <property type="match status" value="1"/>
</dbReference>
<dbReference type="GO" id="GO:0000287">
    <property type="term" value="F:magnesium ion binding"/>
    <property type="evidence" value="ECO:0007669"/>
    <property type="project" value="TreeGrafter"/>
</dbReference>
<reference evidence="4 5" key="1">
    <citation type="submission" date="2018-05" db="EMBL/GenBank/DDBJ databases">
        <title>Genomic Encyclopedia of Type Strains, Phase IV (KMG-IV): sequencing the most valuable type-strain genomes for metagenomic binning, comparative biology and taxonomic classification.</title>
        <authorList>
            <person name="Goeker M."/>
        </authorList>
    </citation>
    <scope>NUCLEOTIDE SEQUENCE [LARGE SCALE GENOMIC DNA]</scope>
    <source>
        <strain evidence="4 5">DSM 25350</strain>
    </source>
</reference>
<dbReference type="AlphaFoldDB" id="A0A316FED0"/>
<dbReference type="GO" id="GO:0046100">
    <property type="term" value="P:hypoxanthine metabolic process"/>
    <property type="evidence" value="ECO:0007669"/>
    <property type="project" value="TreeGrafter"/>
</dbReference>
<dbReference type="InterPro" id="IPR029057">
    <property type="entry name" value="PRTase-like"/>
</dbReference>
<name>A0A316FED0_9GAMM</name>
<dbReference type="InterPro" id="IPR050408">
    <property type="entry name" value="HGPRT"/>
</dbReference>
<evidence type="ECO:0000313" key="5">
    <source>
        <dbReference type="Proteomes" id="UP000245790"/>
    </source>
</evidence>
<protein>
    <submittedName>
        <fullName evidence="4">Hypoxanthine phosphoribosyltransferase</fullName>
    </submittedName>
</protein>
<keyword evidence="5" id="KW-1185">Reference proteome</keyword>
<dbReference type="GO" id="GO:0032263">
    <property type="term" value="P:GMP salvage"/>
    <property type="evidence" value="ECO:0007669"/>
    <property type="project" value="TreeGrafter"/>
</dbReference>
<proteinExistence type="predicted"/>
<evidence type="ECO:0000259" key="3">
    <source>
        <dbReference type="Pfam" id="PF00156"/>
    </source>
</evidence>
<dbReference type="PANTHER" id="PTHR43340">
    <property type="entry name" value="HYPOXANTHINE-GUANINE PHOSPHORIBOSYLTRANSFERASE"/>
    <property type="match status" value="1"/>
</dbReference>
<dbReference type="PANTHER" id="PTHR43340:SF1">
    <property type="entry name" value="HYPOXANTHINE PHOSPHORIBOSYLTRANSFERASE"/>
    <property type="match status" value="1"/>
</dbReference>
<comment type="catalytic activity">
    <reaction evidence="2">
        <text>IMP + diphosphate = hypoxanthine + 5-phospho-alpha-D-ribose 1-diphosphate</text>
        <dbReference type="Rhea" id="RHEA:17973"/>
        <dbReference type="ChEBI" id="CHEBI:17368"/>
        <dbReference type="ChEBI" id="CHEBI:33019"/>
        <dbReference type="ChEBI" id="CHEBI:58017"/>
        <dbReference type="ChEBI" id="CHEBI:58053"/>
        <dbReference type="EC" id="2.4.2.8"/>
    </reaction>
    <physiologicalReaction direction="right-to-left" evidence="2">
        <dbReference type="Rhea" id="RHEA:17975"/>
    </physiologicalReaction>
</comment>
<dbReference type="GO" id="GO:0004422">
    <property type="term" value="F:hypoxanthine phosphoribosyltransferase activity"/>
    <property type="evidence" value="ECO:0007669"/>
    <property type="project" value="TreeGrafter"/>
</dbReference>
<evidence type="ECO:0000256" key="1">
    <source>
        <dbReference type="ARBA" id="ARBA00048811"/>
    </source>
</evidence>